<dbReference type="RefSeq" id="WP_136835833.1">
    <property type="nucleotide sequence ID" value="NZ_SWBQ01000002.1"/>
</dbReference>
<sequence length="214" mass="25024">MDNHPKKAPVTPISDESFEILIGIMGHFIELSKEFKAMLRRMLFEVTYGKGNTILSPGAKQNIVWFTIDGLLREISVDKDSYAEKTSWFWFALTFIYAIPGFFDQEPSQVKIKVVKDSKVIFISYDNWKILKDTFAETDKLTEKIRSDFEVARKQHANDIIDLSTTERYLKKEVELNLLFPYIQLKYIAEYMGMSTDTLGKLRRRFKNRQLPTV</sequence>
<organism evidence="1 2">
    <name type="scientific">Pedobacter frigoris</name>
    <dbReference type="NCBI Taxonomy" id="2571272"/>
    <lineage>
        <taxon>Bacteria</taxon>
        <taxon>Pseudomonadati</taxon>
        <taxon>Bacteroidota</taxon>
        <taxon>Sphingobacteriia</taxon>
        <taxon>Sphingobacteriales</taxon>
        <taxon>Sphingobacteriaceae</taxon>
        <taxon>Pedobacter</taxon>
    </lineage>
</organism>
<keyword evidence="2" id="KW-1185">Reference proteome</keyword>
<comment type="caution">
    <text evidence="1">The sequence shown here is derived from an EMBL/GenBank/DDBJ whole genome shotgun (WGS) entry which is preliminary data.</text>
</comment>
<reference evidence="1 2" key="1">
    <citation type="submission" date="2019-04" db="EMBL/GenBank/DDBJ databases">
        <title>Pedobacter sp. RP-3-15 sp. nov., isolated from Arctic soil.</title>
        <authorList>
            <person name="Dahal R.H."/>
            <person name="Kim D.-U."/>
        </authorList>
    </citation>
    <scope>NUCLEOTIDE SEQUENCE [LARGE SCALE GENOMIC DNA]</scope>
    <source>
        <strain evidence="1 2">RP-3-15</strain>
    </source>
</reference>
<protein>
    <submittedName>
        <fullName evidence="1">Crp/Fnr family transcriptional regulator</fullName>
    </submittedName>
</protein>
<dbReference type="InterPro" id="IPR014710">
    <property type="entry name" value="RmlC-like_jellyroll"/>
</dbReference>
<dbReference type="AlphaFoldDB" id="A0A4U1CPZ6"/>
<gene>
    <name evidence="1" type="ORF">FA047_09670</name>
</gene>
<dbReference type="Gene3D" id="2.60.120.10">
    <property type="entry name" value="Jelly Rolls"/>
    <property type="match status" value="1"/>
</dbReference>
<name>A0A4U1CPZ6_9SPHI</name>
<dbReference type="Proteomes" id="UP000307244">
    <property type="component" value="Unassembled WGS sequence"/>
</dbReference>
<dbReference type="InterPro" id="IPR018490">
    <property type="entry name" value="cNMP-bd_dom_sf"/>
</dbReference>
<evidence type="ECO:0000313" key="2">
    <source>
        <dbReference type="Proteomes" id="UP000307244"/>
    </source>
</evidence>
<dbReference type="EMBL" id="SWBQ01000002">
    <property type="protein sequence ID" value="TKC07504.1"/>
    <property type="molecule type" value="Genomic_DNA"/>
</dbReference>
<dbReference type="SUPFAM" id="SSF51206">
    <property type="entry name" value="cAMP-binding domain-like"/>
    <property type="match status" value="1"/>
</dbReference>
<proteinExistence type="predicted"/>
<evidence type="ECO:0000313" key="1">
    <source>
        <dbReference type="EMBL" id="TKC07504.1"/>
    </source>
</evidence>
<accession>A0A4U1CPZ6</accession>
<dbReference type="OrthoDB" id="762736at2"/>